<dbReference type="PROSITE" id="PS00586">
    <property type="entry name" value="RIBOSOMAL_L16_1"/>
    <property type="match status" value="1"/>
</dbReference>
<evidence type="ECO:0000313" key="10">
    <source>
        <dbReference type="EMBL" id="ACO03112.1"/>
    </source>
</evidence>
<evidence type="ECO:0000256" key="8">
    <source>
        <dbReference type="RuleBase" id="RU004413"/>
    </source>
</evidence>
<comment type="subunit">
    <text evidence="7 9">Part of the 50S ribosomal subunit.</text>
</comment>
<dbReference type="GO" id="GO:0006412">
    <property type="term" value="P:translation"/>
    <property type="evidence" value="ECO:0007669"/>
    <property type="project" value="UniProtKB-UniRule"/>
</dbReference>
<dbReference type="OrthoDB" id="9802589at2"/>
<dbReference type="CDD" id="cd01433">
    <property type="entry name" value="Ribosomal_L16_L10e"/>
    <property type="match status" value="1"/>
</dbReference>
<keyword evidence="2 7" id="KW-0820">tRNA-binding</keyword>
<name>C0QQN0_PERMH</name>
<comment type="similarity">
    <text evidence="1 7 8">Belongs to the universal ribosomal protein uL16 family.</text>
</comment>
<dbReference type="PaxDb" id="123214-PERMA_1203"/>
<evidence type="ECO:0000256" key="5">
    <source>
        <dbReference type="ARBA" id="ARBA00023274"/>
    </source>
</evidence>
<keyword evidence="3 7" id="KW-0699">rRNA-binding</keyword>
<evidence type="ECO:0000256" key="7">
    <source>
        <dbReference type="HAMAP-Rule" id="MF_01342"/>
    </source>
</evidence>
<keyword evidence="11" id="KW-1185">Reference proteome</keyword>
<gene>
    <name evidence="7 10" type="primary">rplP</name>
    <name evidence="10" type="ordered locus">PERMA_1203</name>
</gene>
<reference evidence="10 11" key="1">
    <citation type="journal article" date="2009" name="J. Bacteriol.">
        <title>Complete and draft genome sequences of six members of the Aquificales.</title>
        <authorList>
            <person name="Reysenbach A.L."/>
            <person name="Hamamura N."/>
            <person name="Podar M."/>
            <person name="Griffiths E."/>
            <person name="Ferreira S."/>
            <person name="Hochstein R."/>
            <person name="Heidelberg J."/>
            <person name="Johnson J."/>
            <person name="Mead D."/>
            <person name="Pohorille A."/>
            <person name="Sarmiento M."/>
            <person name="Schweighofer K."/>
            <person name="Seshadri R."/>
            <person name="Voytek M.A."/>
        </authorList>
    </citation>
    <scope>NUCLEOTIDE SEQUENCE [LARGE SCALE GENOMIC DNA]</scope>
    <source>
        <strain evidence="11">DSM 14350 / EX-H1</strain>
    </source>
</reference>
<dbReference type="InterPro" id="IPR036920">
    <property type="entry name" value="Ribosomal_uL16_sf"/>
</dbReference>
<dbReference type="GO" id="GO:0022625">
    <property type="term" value="C:cytosolic large ribosomal subunit"/>
    <property type="evidence" value="ECO:0007669"/>
    <property type="project" value="TreeGrafter"/>
</dbReference>
<evidence type="ECO:0000256" key="6">
    <source>
        <dbReference type="ARBA" id="ARBA00035198"/>
    </source>
</evidence>
<keyword evidence="4 7" id="KW-0689">Ribosomal protein</keyword>
<dbReference type="InterPro" id="IPR047873">
    <property type="entry name" value="Ribosomal_uL16"/>
</dbReference>
<evidence type="ECO:0000256" key="4">
    <source>
        <dbReference type="ARBA" id="ARBA00022980"/>
    </source>
</evidence>
<dbReference type="GO" id="GO:0019843">
    <property type="term" value="F:rRNA binding"/>
    <property type="evidence" value="ECO:0007669"/>
    <property type="project" value="UniProtKB-UniRule"/>
</dbReference>
<dbReference type="PRINTS" id="PR00060">
    <property type="entry name" value="RIBOSOMALL16"/>
</dbReference>
<dbReference type="eggNOG" id="COG0197">
    <property type="taxonomic scope" value="Bacteria"/>
</dbReference>
<dbReference type="Gene3D" id="3.90.1170.10">
    <property type="entry name" value="Ribosomal protein L10e/L16"/>
    <property type="match status" value="1"/>
</dbReference>
<comment type="function">
    <text evidence="7 9">Binds 23S rRNA and is also seen to make contacts with the A and possibly P site tRNAs.</text>
</comment>
<dbReference type="SUPFAM" id="SSF54686">
    <property type="entry name" value="Ribosomal protein L16p/L10e"/>
    <property type="match status" value="1"/>
</dbReference>
<sequence>MSLLQPKKLKWRKQQRGRMKGKASRRNYVAFGEYGLQALEPCWMTSRQIESARIAIVREAKKGAKVWIRVFPHKPVTRKPAETRMGKGKGDLDHFVAVVKPGHILFELSGVPEEVAAEAFRKAGHKLPIKTRLVKAREEV</sequence>
<dbReference type="InterPro" id="IPR000114">
    <property type="entry name" value="Ribosomal_uL16_bact-type"/>
</dbReference>
<dbReference type="HOGENOM" id="CLU_078858_2_1_0"/>
<keyword evidence="7 9" id="KW-0694">RNA-binding</keyword>
<evidence type="ECO:0000256" key="1">
    <source>
        <dbReference type="ARBA" id="ARBA00008931"/>
    </source>
</evidence>
<accession>C0QQN0</accession>
<dbReference type="EMBL" id="CP001230">
    <property type="protein sequence ID" value="ACO03112.1"/>
    <property type="molecule type" value="Genomic_DNA"/>
</dbReference>
<evidence type="ECO:0000256" key="3">
    <source>
        <dbReference type="ARBA" id="ARBA00022730"/>
    </source>
</evidence>
<dbReference type="GO" id="GO:0000049">
    <property type="term" value="F:tRNA binding"/>
    <property type="evidence" value="ECO:0007669"/>
    <property type="project" value="UniProtKB-KW"/>
</dbReference>
<dbReference type="RefSeq" id="WP_012675351.1">
    <property type="nucleotide sequence ID" value="NC_012440.1"/>
</dbReference>
<dbReference type="HAMAP" id="MF_01342">
    <property type="entry name" value="Ribosomal_uL16"/>
    <property type="match status" value="1"/>
</dbReference>
<proteinExistence type="inferred from homology"/>
<evidence type="ECO:0000256" key="2">
    <source>
        <dbReference type="ARBA" id="ARBA00022555"/>
    </source>
</evidence>
<dbReference type="GO" id="GO:0003735">
    <property type="term" value="F:structural constituent of ribosome"/>
    <property type="evidence" value="ECO:0007669"/>
    <property type="project" value="InterPro"/>
</dbReference>
<dbReference type="NCBIfam" id="TIGR01164">
    <property type="entry name" value="rplP_bact"/>
    <property type="match status" value="1"/>
</dbReference>
<dbReference type="AlphaFoldDB" id="C0QQN0"/>
<dbReference type="Proteomes" id="UP000001366">
    <property type="component" value="Chromosome"/>
</dbReference>
<protein>
    <recommendedName>
        <fullName evidence="6 7">Large ribosomal subunit protein uL16</fullName>
    </recommendedName>
</protein>
<evidence type="ECO:0000256" key="9">
    <source>
        <dbReference type="RuleBase" id="RU004414"/>
    </source>
</evidence>
<evidence type="ECO:0000313" key="11">
    <source>
        <dbReference type="Proteomes" id="UP000001366"/>
    </source>
</evidence>
<dbReference type="PANTHER" id="PTHR12220">
    <property type="entry name" value="50S/60S RIBOSOMAL PROTEIN L16"/>
    <property type="match status" value="1"/>
</dbReference>
<dbReference type="PROSITE" id="PS00701">
    <property type="entry name" value="RIBOSOMAL_L16_2"/>
    <property type="match status" value="1"/>
</dbReference>
<dbReference type="KEGG" id="pmx:PERMA_1203"/>
<dbReference type="STRING" id="123214.PERMA_1203"/>
<dbReference type="Pfam" id="PF00252">
    <property type="entry name" value="Ribosomal_L16"/>
    <property type="match status" value="1"/>
</dbReference>
<organism evidence="10 11">
    <name type="scientific">Persephonella marina (strain DSM 14350 / EX-H1)</name>
    <dbReference type="NCBI Taxonomy" id="123214"/>
    <lineage>
        <taxon>Bacteria</taxon>
        <taxon>Pseudomonadati</taxon>
        <taxon>Aquificota</taxon>
        <taxon>Aquificia</taxon>
        <taxon>Aquificales</taxon>
        <taxon>Hydrogenothermaceae</taxon>
        <taxon>Persephonella</taxon>
    </lineage>
</organism>
<dbReference type="InterPro" id="IPR016180">
    <property type="entry name" value="Ribosomal_uL16_dom"/>
</dbReference>
<dbReference type="InterPro" id="IPR020798">
    <property type="entry name" value="Ribosomal_uL16_CS"/>
</dbReference>
<dbReference type="FunFam" id="3.90.1170.10:FF:000001">
    <property type="entry name" value="50S ribosomal protein L16"/>
    <property type="match status" value="1"/>
</dbReference>
<dbReference type="PANTHER" id="PTHR12220:SF13">
    <property type="entry name" value="LARGE RIBOSOMAL SUBUNIT PROTEIN UL16M"/>
    <property type="match status" value="1"/>
</dbReference>
<keyword evidence="5 7" id="KW-0687">Ribonucleoprotein</keyword>